<name>A0A811UCQ9_CERCA</name>
<proteinExistence type="predicted"/>
<protein>
    <submittedName>
        <fullName evidence="2">(Mediterranean fruit fly) hypothetical protein</fullName>
    </submittedName>
</protein>
<feature type="compositionally biased region" description="Basic and acidic residues" evidence="1">
    <location>
        <begin position="119"/>
        <end position="128"/>
    </location>
</feature>
<dbReference type="AlphaFoldDB" id="A0A811UCQ9"/>
<keyword evidence="3" id="KW-1185">Reference proteome</keyword>
<gene>
    <name evidence="2" type="ORF">CCAP1982_LOCUS5271</name>
</gene>
<reference evidence="2" key="1">
    <citation type="submission" date="2020-11" db="EMBL/GenBank/DDBJ databases">
        <authorList>
            <person name="Whitehead M."/>
        </authorList>
    </citation>
    <scope>NUCLEOTIDE SEQUENCE</scope>
    <source>
        <strain evidence="2">EGII</strain>
    </source>
</reference>
<feature type="region of interest" description="Disordered" evidence="1">
    <location>
        <begin position="119"/>
        <end position="140"/>
    </location>
</feature>
<organism evidence="2 3">
    <name type="scientific">Ceratitis capitata</name>
    <name type="common">Mediterranean fruit fly</name>
    <name type="synonym">Tephritis capitata</name>
    <dbReference type="NCBI Taxonomy" id="7213"/>
    <lineage>
        <taxon>Eukaryota</taxon>
        <taxon>Metazoa</taxon>
        <taxon>Ecdysozoa</taxon>
        <taxon>Arthropoda</taxon>
        <taxon>Hexapoda</taxon>
        <taxon>Insecta</taxon>
        <taxon>Pterygota</taxon>
        <taxon>Neoptera</taxon>
        <taxon>Endopterygota</taxon>
        <taxon>Diptera</taxon>
        <taxon>Brachycera</taxon>
        <taxon>Muscomorpha</taxon>
        <taxon>Tephritoidea</taxon>
        <taxon>Tephritidae</taxon>
        <taxon>Ceratitis</taxon>
        <taxon>Ceratitis</taxon>
    </lineage>
</organism>
<evidence type="ECO:0000256" key="1">
    <source>
        <dbReference type="SAM" id="MobiDB-lite"/>
    </source>
</evidence>
<dbReference type="Proteomes" id="UP000606786">
    <property type="component" value="Unassembled WGS sequence"/>
</dbReference>
<evidence type="ECO:0000313" key="3">
    <source>
        <dbReference type="Proteomes" id="UP000606786"/>
    </source>
</evidence>
<evidence type="ECO:0000313" key="2">
    <source>
        <dbReference type="EMBL" id="CAD6996601.1"/>
    </source>
</evidence>
<comment type="caution">
    <text evidence="2">The sequence shown here is derived from an EMBL/GenBank/DDBJ whole genome shotgun (WGS) entry which is preliminary data.</text>
</comment>
<sequence length="155" mass="18544">MSDNRILQYNFEELKRPMDVQNSSLSYLMLRHRENLQRSRGDRFSRFLDKAWTKFGITRRLILSTESKRITFEDATIMKRQYKLNCILKAKIEHMETFKRMSPEQKMEVLEMQRKQILAKQEEKRQREEENEQAAIGAAESNDLPLMQGLTLIET</sequence>
<dbReference type="EMBL" id="CAJHJT010000012">
    <property type="protein sequence ID" value="CAD6996601.1"/>
    <property type="molecule type" value="Genomic_DNA"/>
</dbReference>
<accession>A0A811UCQ9</accession>